<keyword evidence="3 8" id="KW-0812">Transmembrane</keyword>
<evidence type="ECO:0000256" key="2">
    <source>
        <dbReference type="ARBA" id="ARBA00009045"/>
    </source>
</evidence>
<dbReference type="Pfam" id="PF01694">
    <property type="entry name" value="Rhomboid"/>
    <property type="match status" value="1"/>
</dbReference>
<evidence type="ECO:0000256" key="4">
    <source>
        <dbReference type="ARBA" id="ARBA00022801"/>
    </source>
</evidence>
<gene>
    <name evidence="10" type="ORF">UMAG_02127</name>
</gene>
<evidence type="ECO:0000256" key="6">
    <source>
        <dbReference type="ARBA" id="ARBA00023136"/>
    </source>
</evidence>
<dbReference type="SUPFAM" id="SSF144091">
    <property type="entry name" value="Rhomboid-like"/>
    <property type="match status" value="1"/>
</dbReference>
<dbReference type="GO" id="GO:0004252">
    <property type="term" value="F:serine-type endopeptidase activity"/>
    <property type="evidence" value="ECO:0000318"/>
    <property type="project" value="GO_Central"/>
</dbReference>
<dbReference type="AlphaFoldDB" id="A0A0D1C821"/>
<evidence type="ECO:0000256" key="7">
    <source>
        <dbReference type="SAM" id="MobiDB-lite"/>
    </source>
</evidence>
<feature type="region of interest" description="Disordered" evidence="7">
    <location>
        <begin position="102"/>
        <end position="158"/>
    </location>
</feature>
<feature type="compositionally biased region" description="Polar residues" evidence="7">
    <location>
        <begin position="130"/>
        <end position="139"/>
    </location>
</feature>
<dbReference type="VEuPathDB" id="FungiDB:UMAG_02127"/>
<keyword evidence="6 8" id="KW-0472">Membrane</keyword>
<dbReference type="eggNOG" id="KOG2980">
    <property type="taxonomic scope" value="Eukaryota"/>
</dbReference>
<feature type="transmembrane region" description="Helical" evidence="8">
    <location>
        <begin position="186"/>
        <end position="205"/>
    </location>
</feature>
<proteinExistence type="inferred from homology"/>
<reference evidence="10 11" key="1">
    <citation type="journal article" date="2006" name="Nature">
        <title>Insights from the genome of the biotrophic fungal plant pathogen Ustilago maydis.</title>
        <authorList>
            <person name="Kamper J."/>
            <person name="Kahmann R."/>
            <person name="Bolker M."/>
            <person name="Ma L.J."/>
            <person name="Brefort T."/>
            <person name="Saville B.J."/>
            <person name="Banuett F."/>
            <person name="Kronstad J.W."/>
            <person name="Gold S.E."/>
            <person name="Muller O."/>
            <person name="Perlin M.H."/>
            <person name="Wosten H.A."/>
            <person name="de Vries R."/>
            <person name="Ruiz-Herrera J."/>
            <person name="Reynaga-Pena C.G."/>
            <person name="Snetselaar K."/>
            <person name="McCann M."/>
            <person name="Perez-Martin J."/>
            <person name="Feldbrugge M."/>
            <person name="Basse C.W."/>
            <person name="Steinberg G."/>
            <person name="Ibeas J.I."/>
            <person name="Holloman W."/>
            <person name="Guzman P."/>
            <person name="Farman M."/>
            <person name="Stajich J.E."/>
            <person name="Sentandreu R."/>
            <person name="Gonzalez-Prieto J.M."/>
            <person name="Kennell J.C."/>
            <person name="Molina L."/>
            <person name="Schirawski J."/>
            <person name="Mendoza-Mendoza A."/>
            <person name="Greilinger D."/>
            <person name="Munch K."/>
            <person name="Rossel N."/>
            <person name="Scherer M."/>
            <person name="Vranes M."/>
            <person name="Ladendorf O."/>
            <person name="Vincon V."/>
            <person name="Fuchs U."/>
            <person name="Sandrock B."/>
            <person name="Meng S."/>
            <person name="Ho E.C."/>
            <person name="Cahill M.J."/>
            <person name="Boyce K.J."/>
            <person name="Klose J."/>
            <person name="Klosterman S.J."/>
            <person name="Deelstra H.J."/>
            <person name="Ortiz-Castellanos L."/>
            <person name="Li W."/>
            <person name="Sanchez-Alonso P."/>
            <person name="Schreier P.H."/>
            <person name="Hauser-Hahn I."/>
            <person name="Vaupel M."/>
            <person name="Koopmann E."/>
            <person name="Friedrich G."/>
            <person name="Voss H."/>
            <person name="Schluter T."/>
            <person name="Margolis J."/>
            <person name="Platt D."/>
            <person name="Swimmer C."/>
            <person name="Gnirke A."/>
            <person name="Chen F."/>
            <person name="Vysotskaia V."/>
            <person name="Mannhaupt G."/>
            <person name="Guldener U."/>
            <person name="Munsterkotter M."/>
            <person name="Haase D."/>
            <person name="Oesterheld M."/>
            <person name="Mewes H.W."/>
            <person name="Mauceli E.W."/>
            <person name="DeCaprio D."/>
            <person name="Wade C.M."/>
            <person name="Butler J."/>
            <person name="Young S."/>
            <person name="Jaffe D.B."/>
            <person name="Calvo S."/>
            <person name="Nusbaum C."/>
            <person name="Galagan J."/>
            <person name="Birren B.W."/>
        </authorList>
    </citation>
    <scope>NUCLEOTIDE SEQUENCE [LARGE SCALE GENOMIC DNA]</scope>
    <source>
        <strain evidence="11">DSM 14603 / FGSC 9021 / UM521</strain>
    </source>
</reference>
<dbReference type="InterPro" id="IPR022764">
    <property type="entry name" value="Peptidase_S54_rhomboid_dom"/>
</dbReference>
<evidence type="ECO:0000313" key="11">
    <source>
        <dbReference type="Proteomes" id="UP000000561"/>
    </source>
</evidence>
<keyword evidence="4" id="KW-0378">Hydrolase</keyword>
<keyword evidence="5 8" id="KW-1133">Transmembrane helix</keyword>
<organism evidence="10 11">
    <name type="scientific">Mycosarcoma maydis</name>
    <name type="common">Corn smut fungus</name>
    <name type="synonym">Ustilago maydis</name>
    <dbReference type="NCBI Taxonomy" id="5270"/>
    <lineage>
        <taxon>Eukaryota</taxon>
        <taxon>Fungi</taxon>
        <taxon>Dikarya</taxon>
        <taxon>Basidiomycota</taxon>
        <taxon>Ustilaginomycotina</taxon>
        <taxon>Ustilaginomycetes</taxon>
        <taxon>Ustilaginales</taxon>
        <taxon>Ustilaginaceae</taxon>
        <taxon>Mycosarcoma</taxon>
    </lineage>
</organism>
<dbReference type="Gene3D" id="1.20.1540.10">
    <property type="entry name" value="Rhomboid-like"/>
    <property type="match status" value="1"/>
</dbReference>
<dbReference type="OrthoDB" id="418595at2759"/>
<protein>
    <recommendedName>
        <fullName evidence="9">Peptidase S54 rhomboid domain-containing protein</fullName>
    </recommendedName>
</protein>
<dbReference type="FunCoup" id="A0A0D1C821">
    <property type="interactions" value="304"/>
</dbReference>
<dbReference type="Proteomes" id="UP000000561">
    <property type="component" value="Chromosome 5"/>
</dbReference>
<accession>A0A0D1C821</accession>
<keyword evidence="11" id="KW-1185">Reference proteome</keyword>
<evidence type="ECO:0000313" key="10">
    <source>
        <dbReference type="EMBL" id="KIS69592.1"/>
    </source>
</evidence>
<evidence type="ECO:0000256" key="8">
    <source>
        <dbReference type="SAM" id="Phobius"/>
    </source>
</evidence>
<comment type="subcellular location">
    <subcellularLocation>
        <location evidence="1">Membrane</location>
        <topology evidence="1">Multi-pass membrane protein</topology>
    </subcellularLocation>
</comment>
<name>A0A0D1C821_MYCMD</name>
<dbReference type="InParanoid" id="A0A0D1C821"/>
<dbReference type="GO" id="GO:0016020">
    <property type="term" value="C:membrane"/>
    <property type="evidence" value="ECO:0007669"/>
    <property type="project" value="UniProtKB-SubCell"/>
</dbReference>
<dbReference type="GO" id="GO:0006465">
    <property type="term" value="P:signal peptide processing"/>
    <property type="evidence" value="ECO:0000318"/>
    <property type="project" value="GO_Central"/>
</dbReference>
<dbReference type="OMA" id="IMSTFAC"/>
<evidence type="ECO:0000256" key="1">
    <source>
        <dbReference type="ARBA" id="ARBA00004141"/>
    </source>
</evidence>
<dbReference type="STRING" id="237631.A0A0D1C821"/>
<comment type="similarity">
    <text evidence="2">Belongs to the peptidase S54 family.</text>
</comment>
<sequence length="392" mass="42060">MGPMLTARPTLIALQSSMSADAGGMCLASSWHVSSAECRNVTRSASTLVTAMVKTTEPARLEACSSFLRTFSTSSLAPIMSALSAPSSMTSLLLSKMPRLRSQDIPGRMTSRERRRASALLDRSKRPPSASGSTANASAHSRGGGGGGGPPQLWRRQPRSSTAMSSLGSLIALSDQRLFSHLPANFVLYTIIALNVLVFVGWMYASESLRRFSDPRAYIFLSKNFLSGLTNVSDGRWWTMLTSCVSHEELNHFLLNMVSLAFMAPPVLALTGPTTFVLLYFGAGMVSSIVSMIGKALVPPATQQKRGSFSHGASGSVYAIMSTFACVHPTATFLIFFVIPAPAWACVSGIFAWDLWHAAKTPKGRTDSAGHVGGILAGILFWRFGLRGVRLR</sequence>
<dbReference type="KEGG" id="uma:UMAG_02127"/>
<dbReference type="PANTHER" id="PTHR43731:SF14">
    <property type="entry name" value="PRESENILIN-ASSOCIATED RHOMBOID-LIKE PROTEIN, MITOCHONDRIAL"/>
    <property type="match status" value="1"/>
</dbReference>
<evidence type="ECO:0000259" key="9">
    <source>
        <dbReference type="Pfam" id="PF01694"/>
    </source>
</evidence>
<evidence type="ECO:0000256" key="3">
    <source>
        <dbReference type="ARBA" id="ARBA00022692"/>
    </source>
</evidence>
<dbReference type="EMBL" id="CM003144">
    <property type="protein sequence ID" value="KIS69592.1"/>
    <property type="molecule type" value="Genomic_DNA"/>
</dbReference>
<feature type="transmembrane region" description="Helical" evidence="8">
    <location>
        <begin position="368"/>
        <end position="386"/>
    </location>
</feature>
<feature type="domain" description="Peptidase S54 rhomboid" evidence="9">
    <location>
        <begin position="235"/>
        <end position="381"/>
    </location>
</feature>
<feature type="transmembrane region" description="Helical" evidence="8">
    <location>
        <begin position="334"/>
        <end position="356"/>
    </location>
</feature>
<dbReference type="InterPro" id="IPR035952">
    <property type="entry name" value="Rhomboid-like_sf"/>
</dbReference>
<dbReference type="RefSeq" id="XP_011388486.1">
    <property type="nucleotide sequence ID" value="XM_011390184.1"/>
</dbReference>
<dbReference type="PANTHER" id="PTHR43731">
    <property type="entry name" value="RHOMBOID PROTEASE"/>
    <property type="match status" value="1"/>
</dbReference>
<evidence type="ECO:0000256" key="5">
    <source>
        <dbReference type="ARBA" id="ARBA00022989"/>
    </source>
</evidence>
<dbReference type="GeneID" id="23562945"/>
<dbReference type="InterPro" id="IPR050925">
    <property type="entry name" value="Rhomboid_protease_S54"/>
</dbReference>